<organism evidence="1">
    <name type="scientific">hydrothermal vent metagenome</name>
    <dbReference type="NCBI Taxonomy" id="652676"/>
    <lineage>
        <taxon>unclassified sequences</taxon>
        <taxon>metagenomes</taxon>
        <taxon>ecological metagenomes</taxon>
    </lineage>
</organism>
<dbReference type="InterPro" id="IPR013321">
    <property type="entry name" value="Arc_rbn_hlx_hlx"/>
</dbReference>
<name>A0A3B1D1I9_9ZZZZ</name>
<dbReference type="GO" id="GO:0006355">
    <property type="term" value="P:regulation of DNA-templated transcription"/>
    <property type="evidence" value="ECO:0007669"/>
    <property type="project" value="InterPro"/>
</dbReference>
<gene>
    <name evidence="1" type="ORF">MNBD_UNCLBAC01-1270</name>
</gene>
<dbReference type="SUPFAM" id="SSF47598">
    <property type="entry name" value="Ribbon-helix-helix"/>
    <property type="match status" value="1"/>
</dbReference>
<protein>
    <recommendedName>
        <fullName evidence="2">Arc-like DNA binding domain-containing protein</fullName>
    </recommendedName>
</protein>
<dbReference type="EMBL" id="UOGJ01000110">
    <property type="protein sequence ID" value="VAX36756.1"/>
    <property type="molecule type" value="Genomic_DNA"/>
</dbReference>
<dbReference type="InterPro" id="IPR010985">
    <property type="entry name" value="Ribbon_hlx_hlx"/>
</dbReference>
<reference evidence="1" key="1">
    <citation type="submission" date="2018-06" db="EMBL/GenBank/DDBJ databases">
        <authorList>
            <person name="Zhirakovskaya E."/>
        </authorList>
    </citation>
    <scope>NUCLEOTIDE SEQUENCE</scope>
</reference>
<accession>A0A3B1D1I9</accession>
<evidence type="ECO:0008006" key="2">
    <source>
        <dbReference type="Google" id="ProtNLM"/>
    </source>
</evidence>
<sequence>MATLQVKGMDNQLYDSLKRRAELDHRSISQEVISIIQTFLSQPTKKNENATYEFLKLSGSWPGNETAEEIIKDIYSNRKQKRKTPDFDNVFN</sequence>
<evidence type="ECO:0000313" key="1">
    <source>
        <dbReference type="EMBL" id="VAX36756.1"/>
    </source>
</evidence>
<dbReference type="Gene3D" id="1.10.1220.10">
    <property type="entry name" value="Met repressor-like"/>
    <property type="match status" value="1"/>
</dbReference>
<proteinExistence type="predicted"/>
<dbReference type="AlphaFoldDB" id="A0A3B1D1I9"/>